<comment type="caution">
    <text evidence="5">The sequence shown here is derived from an EMBL/GenBank/DDBJ whole genome shotgun (WGS) entry which is preliminary data.</text>
</comment>
<dbReference type="Proteomes" id="UP000242616">
    <property type="component" value="Unassembled WGS sequence"/>
</dbReference>
<dbReference type="PANTHER" id="PTHR43132:SF2">
    <property type="entry name" value="ARSENICAL RESISTANCE OPERON REPRESSOR ARSR-RELATED"/>
    <property type="match status" value="1"/>
</dbReference>
<gene>
    <name evidence="5" type="ORF">XJ44_04325</name>
</gene>
<reference evidence="5 6" key="1">
    <citation type="submission" date="2015-06" db="EMBL/GenBank/DDBJ databases">
        <title>Genome sequencing of Thermotogales isolates from hydrothermal vents.</title>
        <authorList>
            <person name="Haverkamp T.H."/>
            <person name="Kublanov I.V."/>
            <person name="Nesbo C.L."/>
        </authorList>
    </citation>
    <scope>NUCLEOTIDE SEQUENCE [LARGE SCALE GENOMIC DNA]</scope>
    <source>
        <strain evidence="6">ik275mar</strain>
    </source>
</reference>
<keyword evidence="2" id="KW-0238">DNA-binding</keyword>
<organism evidence="5 6">
    <name type="scientific">Thermosipho affectus</name>
    <dbReference type="NCBI Taxonomy" id="660294"/>
    <lineage>
        <taxon>Bacteria</taxon>
        <taxon>Thermotogati</taxon>
        <taxon>Thermotogota</taxon>
        <taxon>Thermotogae</taxon>
        <taxon>Thermotogales</taxon>
        <taxon>Fervidobacteriaceae</taxon>
        <taxon>Thermosipho</taxon>
    </lineage>
</organism>
<dbReference type="InterPro" id="IPR001845">
    <property type="entry name" value="HTH_ArsR_DNA-bd_dom"/>
</dbReference>
<evidence type="ECO:0000256" key="1">
    <source>
        <dbReference type="ARBA" id="ARBA00023015"/>
    </source>
</evidence>
<dbReference type="PROSITE" id="PS50987">
    <property type="entry name" value="HTH_ARSR_2"/>
    <property type="match status" value="1"/>
</dbReference>
<keyword evidence="6" id="KW-1185">Reference proteome</keyword>
<dbReference type="InterPro" id="IPR051011">
    <property type="entry name" value="Metal_resp_trans_reg"/>
</dbReference>
<evidence type="ECO:0000256" key="3">
    <source>
        <dbReference type="ARBA" id="ARBA00023163"/>
    </source>
</evidence>
<dbReference type="SMART" id="SM00418">
    <property type="entry name" value="HTH_ARSR"/>
    <property type="match status" value="1"/>
</dbReference>
<protein>
    <submittedName>
        <fullName evidence="5">ArsR family transcriptional regulator</fullName>
    </submittedName>
</protein>
<sequence length="86" mass="9863">MEELVKKANILKAMGHPTRLKILYLLSKKEMCVCELLPKLGVNQPNLSQHLALLRNLGIVKDERKGNTVYYSLKDEFVKKVIQLVD</sequence>
<dbReference type="CDD" id="cd00090">
    <property type="entry name" value="HTH_ARSR"/>
    <property type="match status" value="1"/>
</dbReference>
<dbReference type="EMBL" id="LBFC01000018">
    <property type="protein sequence ID" value="ONN27025.1"/>
    <property type="molecule type" value="Genomic_DNA"/>
</dbReference>
<dbReference type="PRINTS" id="PR00778">
    <property type="entry name" value="HTHARSR"/>
</dbReference>
<dbReference type="RefSeq" id="WP_075665794.1">
    <property type="nucleotide sequence ID" value="NZ_LBFC01000018.1"/>
</dbReference>
<dbReference type="SUPFAM" id="SSF46785">
    <property type="entry name" value="Winged helix' DNA-binding domain"/>
    <property type="match status" value="1"/>
</dbReference>
<proteinExistence type="predicted"/>
<dbReference type="Gene3D" id="1.10.10.10">
    <property type="entry name" value="Winged helix-like DNA-binding domain superfamily/Winged helix DNA-binding domain"/>
    <property type="match status" value="1"/>
</dbReference>
<evidence type="ECO:0000313" key="5">
    <source>
        <dbReference type="EMBL" id="ONN27025.1"/>
    </source>
</evidence>
<name>A0ABX3IHX3_9BACT</name>
<evidence type="ECO:0000256" key="2">
    <source>
        <dbReference type="ARBA" id="ARBA00023125"/>
    </source>
</evidence>
<feature type="domain" description="HTH arsR-type" evidence="4">
    <location>
        <begin position="1"/>
        <end position="86"/>
    </location>
</feature>
<dbReference type="PANTHER" id="PTHR43132">
    <property type="entry name" value="ARSENICAL RESISTANCE OPERON REPRESSOR ARSR-RELATED"/>
    <property type="match status" value="1"/>
</dbReference>
<accession>A0ABX3IHX3</accession>
<dbReference type="InterPro" id="IPR011991">
    <property type="entry name" value="ArsR-like_HTH"/>
</dbReference>
<keyword evidence="1" id="KW-0805">Transcription regulation</keyword>
<dbReference type="NCBIfam" id="NF033788">
    <property type="entry name" value="HTH_metalloreg"/>
    <property type="match status" value="1"/>
</dbReference>
<evidence type="ECO:0000259" key="4">
    <source>
        <dbReference type="PROSITE" id="PS50987"/>
    </source>
</evidence>
<dbReference type="InterPro" id="IPR036390">
    <property type="entry name" value="WH_DNA-bd_sf"/>
</dbReference>
<dbReference type="Pfam" id="PF01022">
    <property type="entry name" value="HTH_5"/>
    <property type="match status" value="1"/>
</dbReference>
<dbReference type="InterPro" id="IPR036388">
    <property type="entry name" value="WH-like_DNA-bd_sf"/>
</dbReference>
<evidence type="ECO:0000313" key="6">
    <source>
        <dbReference type="Proteomes" id="UP000242616"/>
    </source>
</evidence>
<keyword evidence="3" id="KW-0804">Transcription</keyword>